<gene>
    <name evidence="3" type="ORF">D9757_002037</name>
</gene>
<accession>A0A8H5MF47</accession>
<feature type="compositionally biased region" description="Polar residues" evidence="1">
    <location>
        <begin position="167"/>
        <end position="184"/>
    </location>
</feature>
<dbReference type="Pfam" id="PF08457">
    <property type="entry name" value="Sfi1"/>
    <property type="match status" value="2"/>
</dbReference>
<feature type="domain" description="Sfi1 spindle body" evidence="2">
    <location>
        <begin position="282"/>
        <end position="372"/>
    </location>
</feature>
<dbReference type="OrthoDB" id="1933281at2759"/>
<evidence type="ECO:0000313" key="3">
    <source>
        <dbReference type="EMBL" id="KAF5391431.1"/>
    </source>
</evidence>
<dbReference type="InterPro" id="IPR013665">
    <property type="entry name" value="Sfi1_dom"/>
</dbReference>
<dbReference type="AlphaFoldDB" id="A0A8H5MF47"/>
<feature type="compositionally biased region" description="Polar residues" evidence="1">
    <location>
        <begin position="1014"/>
        <end position="1038"/>
    </location>
</feature>
<sequence length="1070" mass="125671">MFDFRPPRSSSPVTQQRYRLSAASTDASRSFVSATPELAGLSVEEVDLLDAIIERAGPTATTFLTVFKAYNDILSERGLDPHEVVFYGKLLKLGTLKGGSWRDKWDAIKTQHRYLSGSQPIPADSGPVSKATARAGIASDLRSGLALSDDLSSSGVRDSHFSEADDTSITDNPPTNAPSSTVFPSRQGLDESDLLESSLGLNFGPTPRPFSPAPPPALSRATARIWKHDVSESVTSTSPYRAGARDLPYRQIPLISTDPPPRKIQSLPAPVIGKPINEEDAWKKVKMMQDEREADRFRDERLLERCFDVWRQGFQWIATTNKQIDDARDNLLIRKFFQHWHRRMESYRTLYNQIEASANRRFQRIFYHTWKQCLKARMKQKLQAQWRQEMRTKIHLLRQKRDNRILREAWDNFMWSHRLFTADRHYDGQLLIRLLRRWKAKLHNEYERETVANDVFRGRLSSVVEICWDRWRVSTDLVRIEKVVKERAGLRIMGEVLDTWNGKMNDLHIADSFYHSLLAKRCIKSWKVARDRVQNLESRVNKHMSRQDDVLLRAVMRVWKAHERGKLLEKVKAFRLTKIAWMVWKSRMNDQQTFEDLALRFSTRHYSLVARRVFLSWQQALSSHREMNLAARHFLTQITLRRAVLQWRLHLHEQLKMSRKARIADRFFILRTAWSDFKNKFRERTAAKKLQAFERLRMKRVFEEWLSRFHQSRHQRLSEDLLRGQIQRRILSKILTHWTNRVIEIKVRELEVTQRNETAILIMTYQKWKNIRARHVEELGLMQSYQDIRKEENVRRIFLKWLAAARAARHRRSLLQQKEEEIKLTAIAVVWDQWRERFQEQRLRPMEHQFYLQSREALKYRAFATWLTRTQSLPAIHFDSKHVKTKFWKIWAGTMPRALQARKAREVDKHATLKLFLERWLRVYRTRLSLKAVARARYFPAPSATASRPQPISRSFAPPRSFAPRSTPSRNNFPRRMTRSPSPDENSSDAEGAIPRRLGLTSRLAVPSRARSEASPTRTLISATRASSPIRSTKSSVPVTWHRRDRSPFRSPAPPSDSVWQELRDARKMS</sequence>
<protein>
    <recommendedName>
        <fullName evidence="2">Sfi1 spindle body domain-containing protein</fullName>
    </recommendedName>
</protein>
<feature type="region of interest" description="Disordered" evidence="1">
    <location>
        <begin position="941"/>
        <end position="1070"/>
    </location>
</feature>
<dbReference type="Proteomes" id="UP000518752">
    <property type="component" value="Unassembled WGS sequence"/>
</dbReference>
<organism evidence="3 4">
    <name type="scientific">Collybiopsis confluens</name>
    <dbReference type="NCBI Taxonomy" id="2823264"/>
    <lineage>
        <taxon>Eukaryota</taxon>
        <taxon>Fungi</taxon>
        <taxon>Dikarya</taxon>
        <taxon>Basidiomycota</taxon>
        <taxon>Agaricomycotina</taxon>
        <taxon>Agaricomycetes</taxon>
        <taxon>Agaricomycetidae</taxon>
        <taxon>Agaricales</taxon>
        <taxon>Marasmiineae</taxon>
        <taxon>Omphalotaceae</taxon>
        <taxon>Collybiopsis</taxon>
    </lineage>
</organism>
<evidence type="ECO:0000313" key="4">
    <source>
        <dbReference type="Proteomes" id="UP000518752"/>
    </source>
</evidence>
<feature type="compositionally biased region" description="Polar residues" evidence="1">
    <location>
        <begin position="944"/>
        <end position="953"/>
    </location>
</feature>
<feature type="compositionally biased region" description="Pro residues" evidence="1">
    <location>
        <begin position="206"/>
        <end position="217"/>
    </location>
</feature>
<dbReference type="EMBL" id="JAACJN010000010">
    <property type="protein sequence ID" value="KAF5391431.1"/>
    <property type="molecule type" value="Genomic_DNA"/>
</dbReference>
<evidence type="ECO:0000259" key="2">
    <source>
        <dbReference type="Pfam" id="PF08457"/>
    </source>
</evidence>
<reference evidence="3 4" key="1">
    <citation type="journal article" date="2020" name="ISME J.">
        <title>Uncovering the hidden diversity of litter-decomposition mechanisms in mushroom-forming fungi.</title>
        <authorList>
            <person name="Floudas D."/>
            <person name="Bentzer J."/>
            <person name="Ahren D."/>
            <person name="Johansson T."/>
            <person name="Persson P."/>
            <person name="Tunlid A."/>
        </authorList>
    </citation>
    <scope>NUCLEOTIDE SEQUENCE [LARGE SCALE GENOMIC DNA]</scope>
    <source>
        <strain evidence="3 4">CBS 406.79</strain>
    </source>
</reference>
<evidence type="ECO:0000256" key="1">
    <source>
        <dbReference type="SAM" id="MobiDB-lite"/>
    </source>
</evidence>
<comment type="caution">
    <text evidence="3">The sequence shown here is derived from an EMBL/GenBank/DDBJ whole genome shotgun (WGS) entry which is preliminary data.</text>
</comment>
<keyword evidence="4" id="KW-1185">Reference proteome</keyword>
<feature type="region of interest" description="Disordered" evidence="1">
    <location>
        <begin position="150"/>
        <end position="217"/>
    </location>
</feature>
<name>A0A8H5MF47_9AGAR</name>
<proteinExistence type="predicted"/>
<feature type="domain" description="Sfi1 spindle body" evidence="2">
    <location>
        <begin position="458"/>
        <end position="680"/>
    </location>
</feature>